<dbReference type="InterPro" id="IPR016177">
    <property type="entry name" value="DNA-bd_dom_sf"/>
</dbReference>
<dbReference type="Gene3D" id="1.10.150.130">
    <property type="match status" value="1"/>
</dbReference>
<evidence type="ECO:0000313" key="8">
    <source>
        <dbReference type="EMBL" id="QQE90229.1"/>
    </source>
</evidence>
<dbReference type="SUPFAM" id="SSF56349">
    <property type="entry name" value="DNA breaking-rejoining enzymes"/>
    <property type="match status" value="1"/>
</dbReference>
<reference evidence="8 9" key="1">
    <citation type="submission" date="2020-12" db="EMBL/GenBank/DDBJ databases">
        <title>Genomic Analysis and Response surface optimization of nitrogen-fixing conditions for A. chroococcum strain HR1, Isolation from rhizosphere soil.</title>
        <authorList>
            <person name="Li J."/>
            <person name="Yang H."/>
            <person name="Liu H."/>
            <person name="Wang C."/>
            <person name="Tian Y."/>
            <person name="Lu X.Y."/>
        </authorList>
    </citation>
    <scope>NUCLEOTIDE SEQUENCE [LARGE SCALE GENOMIC DNA]</scope>
    <source>
        <strain evidence="8 9">HR1</strain>
    </source>
</reference>
<evidence type="ECO:0000256" key="4">
    <source>
        <dbReference type="ARBA" id="ARBA00023172"/>
    </source>
</evidence>
<comment type="similarity">
    <text evidence="1">Belongs to the 'phage' integrase family.</text>
</comment>
<dbReference type="InterPro" id="IPR050808">
    <property type="entry name" value="Phage_Integrase"/>
</dbReference>
<feature type="domain" description="Core-binding (CB)" evidence="7">
    <location>
        <begin position="76"/>
        <end position="154"/>
    </location>
</feature>
<evidence type="ECO:0000256" key="3">
    <source>
        <dbReference type="ARBA" id="ARBA00023125"/>
    </source>
</evidence>
<dbReference type="Pfam" id="PF09003">
    <property type="entry name" value="Arm-DNA-bind_1"/>
    <property type="match status" value="1"/>
</dbReference>
<keyword evidence="4" id="KW-0233">DNA recombination</keyword>
<dbReference type="InterPro" id="IPR002104">
    <property type="entry name" value="Integrase_catalytic"/>
</dbReference>
<evidence type="ECO:0000256" key="5">
    <source>
        <dbReference type="PROSITE-ProRule" id="PRU01248"/>
    </source>
</evidence>
<dbReference type="PANTHER" id="PTHR30629">
    <property type="entry name" value="PROPHAGE INTEGRASE"/>
    <property type="match status" value="1"/>
</dbReference>
<dbReference type="AlphaFoldDB" id="A0AAP9YIX8"/>
<evidence type="ECO:0000313" key="9">
    <source>
        <dbReference type="Proteomes" id="UP000596192"/>
    </source>
</evidence>
<dbReference type="Pfam" id="PF00589">
    <property type="entry name" value="Phage_integrase"/>
    <property type="match status" value="1"/>
</dbReference>
<sequence>MAPPRKRTSKNRDLPPNLYPNGKYWQYRNPITGKKISINRSLAEAVKLAKAANAKLAPLMVDDGELLSLLTGEEAPTFARLCDRFETEYLPDRKLAASTCKEIAIKLERYRTDLGKKLVGQLDVLAVAEYLDQYNNNAYTKHRGLMIQIFDFAVAKGLAERNYAEMTLKKREEEKKRQRHTLEGVAKILEADTTAPWLKRAIRLALLSLQRREDLVTWERAAVDMASNTIRISTGKTQNYENPIHLEIEMGADLRAVVQECLAEPIASPYLICYRPRARKREQIDAKLHWSAVTDDYLTKEFRKARDAARAYDHIKDPLARPTVHELRALGSWLYQQQGFSQEYVQALMGHATEEMTAYYQAGHEKKEIIYQRAQADLKL</sequence>
<organism evidence="8 9">
    <name type="scientific">Azotobacter chroococcum</name>
    <dbReference type="NCBI Taxonomy" id="353"/>
    <lineage>
        <taxon>Bacteria</taxon>
        <taxon>Pseudomonadati</taxon>
        <taxon>Pseudomonadota</taxon>
        <taxon>Gammaproteobacteria</taxon>
        <taxon>Pseudomonadales</taxon>
        <taxon>Pseudomonadaceae</taxon>
        <taxon>Azotobacter</taxon>
    </lineage>
</organism>
<protein>
    <submittedName>
        <fullName evidence="8">Tyrosine-type recombinase/integrase</fullName>
    </submittedName>
</protein>
<dbReference type="InterPro" id="IPR010998">
    <property type="entry name" value="Integrase_recombinase_N"/>
</dbReference>
<dbReference type="GO" id="GO:0006310">
    <property type="term" value="P:DNA recombination"/>
    <property type="evidence" value="ECO:0007669"/>
    <property type="project" value="UniProtKB-KW"/>
</dbReference>
<evidence type="ECO:0000256" key="1">
    <source>
        <dbReference type="ARBA" id="ARBA00008857"/>
    </source>
</evidence>
<gene>
    <name evidence="8" type="ORF">GKQ51_08020</name>
</gene>
<proteinExistence type="inferred from homology"/>
<dbReference type="GO" id="GO:0008907">
    <property type="term" value="F:integrase activity"/>
    <property type="evidence" value="ECO:0007669"/>
    <property type="project" value="InterPro"/>
</dbReference>
<dbReference type="PROSITE" id="PS51898">
    <property type="entry name" value="TYR_RECOMBINASE"/>
    <property type="match status" value="1"/>
</dbReference>
<dbReference type="RefSeq" id="WP_198867629.1">
    <property type="nucleotide sequence ID" value="NZ_CP066310.1"/>
</dbReference>
<keyword evidence="3 5" id="KW-0238">DNA-binding</keyword>
<dbReference type="Gene3D" id="1.10.443.10">
    <property type="entry name" value="Intergrase catalytic core"/>
    <property type="match status" value="1"/>
</dbReference>
<accession>A0AAP9YIX8</accession>
<dbReference type="InterPro" id="IPR015094">
    <property type="entry name" value="Integrase_lambda-typ_DNA-bd_N"/>
</dbReference>
<dbReference type="GO" id="GO:0003677">
    <property type="term" value="F:DNA binding"/>
    <property type="evidence" value="ECO:0007669"/>
    <property type="project" value="UniProtKB-UniRule"/>
</dbReference>
<dbReference type="Gene3D" id="3.30.160.60">
    <property type="entry name" value="Classic Zinc Finger"/>
    <property type="match status" value="1"/>
</dbReference>
<dbReference type="SUPFAM" id="SSF54171">
    <property type="entry name" value="DNA-binding domain"/>
    <property type="match status" value="1"/>
</dbReference>
<dbReference type="InterPro" id="IPR011010">
    <property type="entry name" value="DNA_brk_join_enz"/>
</dbReference>
<evidence type="ECO:0000259" key="6">
    <source>
        <dbReference type="PROSITE" id="PS51898"/>
    </source>
</evidence>
<feature type="domain" description="Tyr recombinase" evidence="6">
    <location>
        <begin position="175"/>
        <end position="377"/>
    </location>
</feature>
<dbReference type="PROSITE" id="PS51900">
    <property type="entry name" value="CB"/>
    <property type="match status" value="1"/>
</dbReference>
<keyword evidence="2" id="KW-0229">DNA integration</keyword>
<dbReference type="EMBL" id="CP066310">
    <property type="protein sequence ID" value="QQE90229.1"/>
    <property type="molecule type" value="Genomic_DNA"/>
</dbReference>
<name>A0AAP9YIX8_9GAMM</name>
<evidence type="ECO:0000259" key="7">
    <source>
        <dbReference type="PROSITE" id="PS51900"/>
    </source>
</evidence>
<dbReference type="PANTHER" id="PTHR30629:SF2">
    <property type="entry name" value="PROPHAGE INTEGRASE INTS-RELATED"/>
    <property type="match status" value="1"/>
</dbReference>
<evidence type="ECO:0000256" key="2">
    <source>
        <dbReference type="ARBA" id="ARBA00022908"/>
    </source>
</evidence>
<dbReference type="InterPro" id="IPR044068">
    <property type="entry name" value="CB"/>
</dbReference>
<dbReference type="InterPro" id="IPR013762">
    <property type="entry name" value="Integrase-like_cat_sf"/>
</dbReference>
<dbReference type="Proteomes" id="UP000596192">
    <property type="component" value="Chromosome"/>
</dbReference>